<dbReference type="Gene3D" id="1.10.60.30">
    <property type="entry name" value="PSPTO4464-like domains"/>
    <property type="match status" value="2"/>
</dbReference>
<dbReference type="PANTHER" id="PTHR38101">
    <property type="entry name" value="UPF0307 PROTEIN YJGA"/>
    <property type="match status" value="1"/>
</dbReference>
<keyword evidence="3" id="KW-0699">rRNA-binding</keyword>
<sequence length="170" mass="19559">MSDREEYQGPSRSAKKRAAKAVEELAWKLVDLPEAEWNRLPAAGELRTEIGQARATGGHGSRKRQVKHLAGVLRRREDEAQQLQDFIDGVDQAHLDEQKVFHHLEQLRDRLCEAEQFPAALREACESWPELDREAVTRLARSVHANGDRRAFRELFKRLRQAWQAMQDAG</sequence>
<gene>
    <name evidence="5" type="ORF">DESUT3_05720</name>
</gene>
<evidence type="ECO:0000256" key="4">
    <source>
        <dbReference type="ARBA" id="ARBA00022884"/>
    </source>
</evidence>
<dbReference type="RefSeq" id="WP_221250974.1">
    <property type="nucleotide sequence ID" value="NZ_AP024355.1"/>
</dbReference>
<keyword evidence="6" id="KW-1185">Reference proteome</keyword>
<evidence type="ECO:0000313" key="6">
    <source>
        <dbReference type="Proteomes" id="UP001319827"/>
    </source>
</evidence>
<keyword evidence="2" id="KW-0690">Ribosome biogenesis</keyword>
<dbReference type="SUPFAM" id="SSF158710">
    <property type="entry name" value="PSPTO4464-like"/>
    <property type="match status" value="1"/>
</dbReference>
<dbReference type="PANTHER" id="PTHR38101:SF1">
    <property type="entry name" value="UPF0307 PROTEIN YJGA"/>
    <property type="match status" value="1"/>
</dbReference>
<proteinExistence type="predicted"/>
<dbReference type="InterPro" id="IPR006839">
    <property type="entry name" value="DarP"/>
</dbReference>
<dbReference type="Proteomes" id="UP001319827">
    <property type="component" value="Chromosome"/>
</dbReference>
<dbReference type="NCBIfam" id="NF003593">
    <property type="entry name" value="PRK05255.1-1"/>
    <property type="match status" value="1"/>
</dbReference>
<evidence type="ECO:0000313" key="5">
    <source>
        <dbReference type="EMBL" id="BCR03503.1"/>
    </source>
</evidence>
<reference evidence="5 6" key="2">
    <citation type="journal article" date="2021" name="Int. J. Syst. Evol. Microbiol.">
        <title>Isolation and Polyphasic Characterization of Desulfuromonas versatilis sp. Nov., an Electrogenic Bacteria Capable of Versatile Metabolism Isolated from a Graphene Oxide-Reducing Enrichment Culture.</title>
        <authorList>
            <person name="Xie L."/>
            <person name="Yoshida N."/>
            <person name="Ishii S."/>
            <person name="Meng L."/>
        </authorList>
    </citation>
    <scope>NUCLEOTIDE SEQUENCE [LARGE SCALE GENOMIC DNA]</scope>
    <source>
        <strain evidence="5 6">NIT-T3</strain>
    </source>
</reference>
<evidence type="ECO:0000256" key="3">
    <source>
        <dbReference type="ARBA" id="ARBA00022730"/>
    </source>
</evidence>
<protein>
    <submittedName>
        <fullName evidence="5">UPF0307 protein</fullName>
    </submittedName>
</protein>
<keyword evidence="1" id="KW-0963">Cytoplasm</keyword>
<dbReference type="InterPro" id="IPR023153">
    <property type="entry name" value="DarP_sf"/>
</dbReference>
<organism evidence="5 6">
    <name type="scientific">Desulfuromonas versatilis</name>
    <dbReference type="NCBI Taxonomy" id="2802975"/>
    <lineage>
        <taxon>Bacteria</taxon>
        <taxon>Pseudomonadati</taxon>
        <taxon>Thermodesulfobacteriota</taxon>
        <taxon>Desulfuromonadia</taxon>
        <taxon>Desulfuromonadales</taxon>
        <taxon>Desulfuromonadaceae</taxon>
        <taxon>Desulfuromonas</taxon>
    </lineage>
</organism>
<dbReference type="EMBL" id="AP024355">
    <property type="protein sequence ID" value="BCR03503.1"/>
    <property type="molecule type" value="Genomic_DNA"/>
</dbReference>
<name>A0ABN6DTQ6_9BACT</name>
<evidence type="ECO:0000256" key="2">
    <source>
        <dbReference type="ARBA" id="ARBA00022517"/>
    </source>
</evidence>
<reference evidence="5 6" key="1">
    <citation type="journal article" date="2016" name="C (Basel)">
        <title>Selective Growth of and Electricity Production by Marine Exoelectrogenic Bacteria in Self-Aggregated Hydrogel of Microbially Reduced Graphene Oxide.</title>
        <authorList>
            <person name="Yoshida N."/>
            <person name="Goto Y."/>
            <person name="Miyata Y."/>
        </authorList>
    </citation>
    <scope>NUCLEOTIDE SEQUENCE [LARGE SCALE GENOMIC DNA]</scope>
    <source>
        <strain evidence="5 6">NIT-T3</strain>
    </source>
</reference>
<keyword evidence="4" id="KW-0694">RNA-binding</keyword>
<evidence type="ECO:0000256" key="1">
    <source>
        <dbReference type="ARBA" id="ARBA00022490"/>
    </source>
</evidence>
<dbReference type="CDD" id="cd16331">
    <property type="entry name" value="YjgA-like"/>
    <property type="match status" value="1"/>
</dbReference>
<dbReference type="Pfam" id="PF04751">
    <property type="entry name" value="DarP"/>
    <property type="match status" value="1"/>
</dbReference>
<accession>A0ABN6DTQ6</accession>